<dbReference type="EMBL" id="MNCJ02000331">
    <property type="protein sequence ID" value="KAF5760081.1"/>
    <property type="molecule type" value="Genomic_DNA"/>
</dbReference>
<sequence>MASRNRSKTSGEGSSSRSALAKWEQLCTLPDIDDKLFRLSWDWSRYNDAKFGARWDEDQSKSLHKFNHKQTEVKLWRYKMAQVTNPIDKLCVFERLVNSEEFQLIGVTQKFERLGWERVLDWVEGATPKVYLKAVIVWLSTLRLENAGENPVR</sequence>
<organism evidence="1 2">
    <name type="scientific">Helianthus annuus</name>
    <name type="common">Common sunflower</name>
    <dbReference type="NCBI Taxonomy" id="4232"/>
    <lineage>
        <taxon>Eukaryota</taxon>
        <taxon>Viridiplantae</taxon>
        <taxon>Streptophyta</taxon>
        <taxon>Embryophyta</taxon>
        <taxon>Tracheophyta</taxon>
        <taxon>Spermatophyta</taxon>
        <taxon>Magnoliopsida</taxon>
        <taxon>eudicotyledons</taxon>
        <taxon>Gunneridae</taxon>
        <taxon>Pentapetalae</taxon>
        <taxon>asterids</taxon>
        <taxon>campanulids</taxon>
        <taxon>Asterales</taxon>
        <taxon>Asteraceae</taxon>
        <taxon>Asteroideae</taxon>
        <taxon>Heliantheae alliance</taxon>
        <taxon>Heliantheae</taxon>
        <taxon>Helianthus</taxon>
    </lineage>
</organism>
<reference evidence="1" key="2">
    <citation type="submission" date="2020-06" db="EMBL/GenBank/DDBJ databases">
        <title>Helianthus annuus Genome sequencing and assembly Release 2.</title>
        <authorList>
            <person name="Gouzy J."/>
            <person name="Langlade N."/>
            <person name="Munos S."/>
        </authorList>
    </citation>
    <scope>NUCLEOTIDE SEQUENCE</scope>
    <source>
        <tissue evidence="1">Leaves</tissue>
    </source>
</reference>
<name>A0A9K3DRA4_HELAN</name>
<comment type="caution">
    <text evidence="1">The sequence shown here is derived from an EMBL/GenBank/DDBJ whole genome shotgun (WGS) entry which is preliminary data.</text>
</comment>
<gene>
    <name evidence="1" type="ORF">HanXRQr2_Chr16g0749091</name>
</gene>
<accession>A0A9K3DRA4</accession>
<reference evidence="1" key="1">
    <citation type="journal article" date="2017" name="Nature">
        <title>The sunflower genome provides insights into oil metabolism, flowering and Asterid evolution.</title>
        <authorList>
            <person name="Badouin H."/>
            <person name="Gouzy J."/>
            <person name="Grassa C.J."/>
            <person name="Murat F."/>
            <person name="Staton S.E."/>
            <person name="Cottret L."/>
            <person name="Lelandais-Briere C."/>
            <person name="Owens G.L."/>
            <person name="Carrere S."/>
            <person name="Mayjonade B."/>
            <person name="Legrand L."/>
            <person name="Gill N."/>
            <person name="Kane N.C."/>
            <person name="Bowers J.E."/>
            <person name="Hubner S."/>
            <person name="Bellec A."/>
            <person name="Berard A."/>
            <person name="Berges H."/>
            <person name="Blanchet N."/>
            <person name="Boniface M.C."/>
            <person name="Brunel D."/>
            <person name="Catrice O."/>
            <person name="Chaidir N."/>
            <person name="Claudel C."/>
            <person name="Donnadieu C."/>
            <person name="Faraut T."/>
            <person name="Fievet G."/>
            <person name="Helmstetter N."/>
            <person name="King M."/>
            <person name="Knapp S.J."/>
            <person name="Lai Z."/>
            <person name="Le Paslier M.C."/>
            <person name="Lippi Y."/>
            <person name="Lorenzon L."/>
            <person name="Mandel J.R."/>
            <person name="Marage G."/>
            <person name="Marchand G."/>
            <person name="Marquand E."/>
            <person name="Bret-Mestries E."/>
            <person name="Morien E."/>
            <person name="Nambeesan S."/>
            <person name="Nguyen T."/>
            <person name="Pegot-Espagnet P."/>
            <person name="Pouilly N."/>
            <person name="Raftis F."/>
            <person name="Sallet E."/>
            <person name="Schiex T."/>
            <person name="Thomas J."/>
            <person name="Vandecasteele C."/>
            <person name="Vares D."/>
            <person name="Vear F."/>
            <person name="Vautrin S."/>
            <person name="Crespi M."/>
            <person name="Mangin B."/>
            <person name="Burke J.M."/>
            <person name="Salse J."/>
            <person name="Munos S."/>
            <person name="Vincourt P."/>
            <person name="Rieseberg L.H."/>
            <person name="Langlade N.B."/>
        </authorList>
    </citation>
    <scope>NUCLEOTIDE SEQUENCE</scope>
    <source>
        <tissue evidence="1">Leaves</tissue>
    </source>
</reference>
<protein>
    <submittedName>
        <fullName evidence="1">Uncharacterized protein</fullName>
    </submittedName>
</protein>
<dbReference type="Proteomes" id="UP000215914">
    <property type="component" value="Unassembled WGS sequence"/>
</dbReference>
<dbReference type="AlphaFoldDB" id="A0A9K3DRA4"/>
<evidence type="ECO:0000313" key="1">
    <source>
        <dbReference type="EMBL" id="KAF5760081.1"/>
    </source>
</evidence>
<proteinExistence type="predicted"/>
<evidence type="ECO:0000313" key="2">
    <source>
        <dbReference type="Proteomes" id="UP000215914"/>
    </source>
</evidence>
<keyword evidence="2" id="KW-1185">Reference proteome</keyword>
<dbReference type="Gramene" id="mRNA:HanXRQr2_Chr16g0749091">
    <property type="protein sequence ID" value="CDS:HanXRQr2_Chr16g0749091.1"/>
    <property type="gene ID" value="HanXRQr2_Chr16g0749091"/>
</dbReference>